<dbReference type="RefSeq" id="WP_046145455.1">
    <property type="nucleotide sequence ID" value="NZ_KQ033912.1"/>
</dbReference>
<proteinExistence type="predicted"/>
<dbReference type="GO" id="GO:0016989">
    <property type="term" value="F:sigma factor antagonist activity"/>
    <property type="evidence" value="ECO:0007669"/>
    <property type="project" value="TreeGrafter"/>
</dbReference>
<feature type="transmembrane region" description="Helical" evidence="1">
    <location>
        <begin position="95"/>
        <end position="116"/>
    </location>
</feature>
<evidence type="ECO:0000256" key="1">
    <source>
        <dbReference type="SAM" id="Phobius"/>
    </source>
</evidence>
<dbReference type="FunFam" id="2.60.120.1440:FF:000001">
    <property type="entry name" value="Putative anti-sigma factor"/>
    <property type="match status" value="1"/>
</dbReference>
<dbReference type="Gene3D" id="2.60.120.1440">
    <property type="match status" value="1"/>
</dbReference>
<dbReference type="Proteomes" id="UP000033047">
    <property type="component" value="Unassembled WGS sequence"/>
</dbReference>
<dbReference type="InterPro" id="IPR006860">
    <property type="entry name" value="FecR"/>
</dbReference>
<dbReference type="EMBL" id="AQHV01000006">
    <property type="protein sequence ID" value="KKB58190.1"/>
    <property type="molecule type" value="Genomic_DNA"/>
</dbReference>
<dbReference type="InterPro" id="IPR032508">
    <property type="entry name" value="FecR_C"/>
</dbReference>
<gene>
    <name evidence="4" type="ORF">HMPREF1535_01011</name>
</gene>
<comment type="caution">
    <text evidence="4">The sequence shown here is derived from an EMBL/GenBank/DDBJ whole genome shotgun (WGS) entry which is preliminary data.</text>
</comment>
<accession>A0A0F5JKU3</accession>
<evidence type="ECO:0000313" key="4">
    <source>
        <dbReference type="EMBL" id="KKB58190.1"/>
    </source>
</evidence>
<keyword evidence="1" id="KW-1133">Transmembrane helix</keyword>
<dbReference type="Gene3D" id="3.55.50.30">
    <property type="match status" value="1"/>
</dbReference>
<evidence type="ECO:0000259" key="3">
    <source>
        <dbReference type="Pfam" id="PF16344"/>
    </source>
</evidence>
<dbReference type="PATRIC" id="fig|927665.4.peg.1033"/>
<keyword evidence="1" id="KW-0812">Transmembrane</keyword>
<evidence type="ECO:0000313" key="5">
    <source>
        <dbReference type="Proteomes" id="UP000033047"/>
    </source>
</evidence>
<dbReference type="Pfam" id="PF16344">
    <property type="entry name" value="FecR_C"/>
    <property type="match status" value="1"/>
</dbReference>
<dbReference type="STRING" id="927665.HMPREF1535_01011"/>
<dbReference type="InterPro" id="IPR012373">
    <property type="entry name" value="Ferrdict_sens_TM"/>
</dbReference>
<sequence length="402" mass="46341">MDKDYTKYTADQLLNDDFFLLSESHPTKENQFFWQNLMTKNKSLAAEIETARLFLNAIRANIDKTLLPDNENKILWQQIEQKNQWTDKKKRQKKLLLSVAGIAASICILLSLGKYISYQPNKQETNYLAIIEAIPEPDSSSQKVQLVLANNEKLTIDGEESQLEYKPGGTINVNSQKVEQTDREEQKTTFNQLIVPVGKRSTITFSDGTKIWVNSDSKVIYPVTFSKEKREIFVEGEIYLEVSKDEKRPFFVKTRQMDIKVLGTQFNVTAYENEKDMQVVLVCGKVEVKSGNKHKDILSPNEMFRYDKEINKGTISHVDINDHVAWKDGYYQFKQQSLKVILKKLSRYYGVQLYCGEEASTVSCSGKLDLKENLEDVLISLKKAMPIEIEKKHESIEIKVKH</sequence>
<dbReference type="AlphaFoldDB" id="A0A0F5JKU3"/>
<dbReference type="PANTHER" id="PTHR30273:SF2">
    <property type="entry name" value="PROTEIN FECR"/>
    <property type="match status" value="1"/>
</dbReference>
<feature type="domain" description="Protein FecR C-terminal" evidence="3">
    <location>
        <begin position="331"/>
        <end position="397"/>
    </location>
</feature>
<dbReference type="PANTHER" id="PTHR30273">
    <property type="entry name" value="PERIPLASMIC SIGNAL SENSOR AND SIGMA FACTOR ACTIVATOR FECR-RELATED"/>
    <property type="match status" value="1"/>
</dbReference>
<evidence type="ECO:0008006" key="6">
    <source>
        <dbReference type="Google" id="ProtNLM"/>
    </source>
</evidence>
<dbReference type="HOGENOM" id="CLU_050192_1_1_10"/>
<keyword evidence="1" id="KW-0472">Membrane</keyword>
<dbReference type="Pfam" id="PF04773">
    <property type="entry name" value="FecR"/>
    <property type="match status" value="1"/>
</dbReference>
<protein>
    <recommendedName>
        <fullName evidence="6">FecR protein domain-containing protein</fullName>
    </recommendedName>
</protein>
<name>A0A0F5JKU3_9BACT</name>
<organism evidence="4 5">
    <name type="scientific">Parabacteroides goldsteinii DSM 19448 = WAL 12034</name>
    <dbReference type="NCBI Taxonomy" id="927665"/>
    <lineage>
        <taxon>Bacteria</taxon>
        <taxon>Pseudomonadati</taxon>
        <taxon>Bacteroidota</taxon>
        <taxon>Bacteroidia</taxon>
        <taxon>Bacteroidales</taxon>
        <taxon>Tannerellaceae</taxon>
        <taxon>Parabacteroides</taxon>
    </lineage>
</organism>
<reference evidence="4 5" key="1">
    <citation type="submission" date="2013-04" db="EMBL/GenBank/DDBJ databases">
        <title>The Genome Sequence of Parabacteroides goldsteinii DSM 19448.</title>
        <authorList>
            <consortium name="The Broad Institute Genomics Platform"/>
            <person name="Earl A."/>
            <person name="Ward D."/>
            <person name="Feldgarden M."/>
            <person name="Gevers D."/>
            <person name="Martens E."/>
            <person name="Sakamoto M."/>
            <person name="Benno Y."/>
            <person name="Song Y."/>
            <person name="Liu C."/>
            <person name="Lee J."/>
            <person name="Bolanos M."/>
            <person name="Vaisanen M.L."/>
            <person name="Finegold S.M."/>
            <person name="Walker B."/>
            <person name="Young S."/>
            <person name="Zeng Q."/>
            <person name="Gargeya S."/>
            <person name="Fitzgerald M."/>
            <person name="Haas B."/>
            <person name="Abouelleil A."/>
            <person name="Allen A.W."/>
            <person name="Alvarado L."/>
            <person name="Arachchi H.M."/>
            <person name="Berlin A.M."/>
            <person name="Chapman S.B."/>
            <person name="Gainer-Dewar J."/>
            <person name="Goldberg J."/>
            <person name="Griggs A."/>
            <person name="Gujja S."/>
            <person name="Hansen M."/>
            <person name="Howarth C."/>
            <person name="Imamovic A."/>
            <person name="Ireland A."/>
            <person name="Larimer J."/>
            <person name="McCowan C."/>
            <person name="Murphy C."/>
            <person name="Pearson M."/>
            <person name="Poon T.W."/>
            <person name="Priest M."/>
            <person name="Roberts A."/>
            <person name="Saif S."/>
            <person name="Shea T."/>
            <person name="Sisk P."/>
            <person name="Sykes S."/>
            <person name="Wortman J."/>
            <person name="Nusbaum C."/>
            <person name="Birren B."/>
        </authorList>
    </citation>
    <scope>NUCLEOTIDE SEQUENCE [LARGE SCALE GENOMIC DNA]</scope>
    <source>
        <strain evidence="4 5">DSM 19448</strain>
    </source>
</reference>
<feature type="domain" description="FecR protein" evidence="2">
    <location>
        <begin position="195"/>
        <end position="287"/>
    </location>
</feature>
<evidence type="ECO:0000259" key="2">
    <source>
        <dbReference type="Pfam" id="PF04773"/>
    </source>
</evidence>